<comment type="caution">
    <text evidence="2">The sequence shown here is derived from an EMBL/GenBank/DDBJ whole genome shotgun (WGS) entry which is preliminary data.</text>
</comment>
<sequence>MIVPALLLLVSIIGTVIATSQPVWGDLVLLAGPSAVASAILLLREARVWLAGQSRRSARGAVVIDGSNVMYWSGGTPSIAPVQDVVRTLTQLGFKTGVVFDANAGYLLTNAYKDDAALAAMLELPVDQVMVVPRGSPADPYILTAAREMGAVVVTNDRYRDWAEDFPEVLGHGHLIKGGYRQQKLFSVCGLVKRDCDLSVRGHGSLRGRG</sequence>
<dbReference type="InterPro" id="IPR021869">
    <property type="entry name" value="RNase_Zc3h12_NYN"/>
</dbReference>
<dbReference type="Gene3D" id="3.40.50.11980">
    <property type="match status" value="1"/>
</dbReference>
<feature type="domain" description="RNase NYN" evidence="1">
    <location>
        <begin position="61"/>
        <end position="166"/>
    </location>
</feature>
<protein>
    <recommendedName>
        <fullName evidence="1">RNase NYN domain-containing protein</fullName>
    </recommendedName>
</protein>
<evidence type="ECO:0000313" key="2">
    <source>
        <dbReference type="EMBL" id="KKN99776.1"/>
    </source>
</evidence>
<evidence type="ECO:0000259" key="1">
    <source>
        <dbReference type="Pfam" id="PF11977"/>
    </source>
</evidence>
<reference evidence="2" key="1">
    <citation type="journal article" date="2015" name="Nature">
        <title>Complex archaea that bridge the gap between prokaryotes and eukaryotes.</title>
        <authorList>
            <person name="Spang A."/>
            <person name="Saw J.H."/>
            <person name="Jorgensen S.L."/>
            <person name="Zaremba-Niedzwiedzka K."/>
            <person name="Martijn J."/>
            <person name="Lind A.E."/>
            <person name="van Eijk R."/>
            <person name="Schleper C."/>
            <person name="Guy L."/>
            <person name="Ettema T.J."/>
        </authorList>
    </citation>
    <scope>NUCLEOTIDE SEQUENCE</scope>
</reference>
<dbReference type="Pfam" id="PF11977">
    <property type="entry name" value="RNase_Zc3h12a"/>
    <property type="match status" value="1"/>
</dbReference>
<name>A0A0F9XKJ6_9ZZZZ</name>
<feature type="non-terminal residue" evidence="2">
    <location>
        <position position="210"/>
    </location>
</feature>
<dbReference type="AlphaFoldDB" id="A0A0F9XKJ6"/>
<dbReference type="EMBL" id="LAZR01000045">
    <property type="protein sequence ID" value="KKN99776.1"/>
    <property type="molecule type" value="Genomic_DNA"/>
</dbReference>
<organism evidence="2">
    <name type="scientific">marine sediment metagenome</name>
    <dbReference type="NCBI Taxonomy" id="412755"/>
    <lineage>
        <taxon>unclassified sequences</taxon>
        <taxon>metagenomes</taxon>
        <taxon>ecological metagenomes</taxon>
    </lineage>
</organism>
<proteinExistence type="predicted"/>
<gene>
    <name evidence="2" type="ORF">LCGC14_0135220</name>
</gene>
<accession>A0A0F9XKJ6</accession>